<dbReference type="RefSeq" id="WP_275107911.1">
    <property type="nucleotide sequence ID" value="NZ_JAKJSC010000001.1"/>
</dbReference>
<dbReference type="SUPFAM" id="SSF46785">
    <property type="entry name" value="Winged helix' DNA-binding domain"/>
    <property type="match status" value="1"/>
</dbReference>
<reference evidence="5 6" key="1">
    <citation type="submission" date="2022-01" db="EMBL/GenBank/DDBJ databases">
        <title>Labilibaculum sp. nov, a marine bacterium isolated from Antarctica.</title>
        <authorList>
            <person name="Dai W."/>
        </authorList>
    </citation>
    <scope>NUCLEOTIDE SEQUENCE [LARGE SCALE GENOMIC DNA]</scope>
    <source>
        <strain evidence="5 6">DW002</strain>
    </source>
</reference>
<keyword evidence="6" id="KW-1185">Reference proteome</keyword>
<protein>
    <submittedName>
        <fullName evidence="5">MarR family transcriptional regulator</fullName>
    </submittedName>
</protein>
<proteinExistence type="predicted"/>
<dbReference type="Gene3D" id="1.10.10.10">
    <property type="entry name" value="Winged helix-like DNA-binding domain superfamily/Winged helix DNA-binding domain"/>
    <property type="match status" value="1"/>
</dbReference>
<evidence type="ECO:0000313" key="5">
    <source>
        <dbReference type="EMBL" id="MDE5416569.1"/>
    </source>
</evidence>
<gene>
    <name evidence="5" type="ORF">L3049_01015</name>
</gene>
<evidence type="ECO:0000256" key="1">
    <source>
        <dbReference type="ARBA" id="ARBA00023015"/>
    </source>
</evidence>
<dbReference type="InterPro" id="IPR011991">
    <property type="entry name" value="ArsR-like_HTH"/>
</dbReference>
<keyword evidence="3" id="KW-0804">Transcription</keyword>
<dbReference type="InterPro" id="IPR036388">
    <property type="entry name" value="WH-like_DNA-bd_sf"/>
</dbReference>
<dbReference type="PANTHER" id="PTHR38465">
    <property type="entry name" value="HTH-TYPE TRANSCRIPTIONAL REGULATOR MJ1563-RELATED"/>
    <property type="match status" value="1"/>
</dbReference>
<dbReference type="Proteomes" id="UP001528920">
    <property type="component" value="Unassembled WGS sequence"/>
</dbReference>
<dbReference type="InterPro" id="IPR052362">
    <property type="entry name" value="HTH-GbsR_regulator"/>
</dbReference>
<dbReference type="EMBL" id="JAKJSC010000001">
    <property type="protein sequence ID" value="MDE5416569.1"/>
    <property type="molecule type" value="Genomic_DNA"/>
</dbReference>
<evidence type="ECO:0000256" key="2">
    <source>
        <dbReference type="ARBA" id="ARBA00023125"/>
    </source>
</evidence>
<evidence type="ECO:0000256" key="3">
    <source>
        <dbReference type="ARBA" id="ARBA00023163"/>
    </source>
</evidence>
<organism evidence="5 6">
    <name type="scientific">Paralabilibaculum antarcticum</name>
    <dbReference type="NCBI Taxonomy" id="2912572"/>
    <lineage>
        <taxon>Bacteria</taxon>
        <taxon>Pseudomonadati</taxon>
        <taxon>Bacteroidota</taxon>
        <taxon>Bacteroidia</taxon>
        <taxon>Marinilabiliales</taxon>
        <taxon>Marinifilaceae</taxon>
        <taxon>Paralabilibaculum</taxon>
    </lineage>
</organism>
<accession>A0ABT5VMB4</accession>
<evidence type="ECO:0000313" key="6">
    <source>
        <dbReference type="Proteomes" id="UP001528920"/>
    </source>
</evidence>
<sequence length="178" mass="20632">MKNLQELEERKKLLVERYGLFMEKQEKLAPIAARIFATLLINKENGTTFDELVAFLGASKSTVSTNLKTLQKSEIVDFFTKPGDRKKYFTLNPIGFLARIEDDLKMYKAEHQLASEIINFKIESNEIIKNPEEKFQLSHETPYLDYLVSTISTIEKLRDGIQSKCSVFQHYNRESSNK</sequence>
<dbReference type="PANTHER" id="PTHR38465:SF1">
    <property type="entry name" value="HTH-TYPE TRANSCRIPTIONAL REGULATOR MJ1563-RELATED"/>
    <property type="match status" value="1"/>
</dbReference>
<dbReference type="InterPro" id="IPR000835">
    <property type="entry name" value="HTH_MarR-typ"/>
</dbReference>
<evidence type="ECO:0000259" key="4">
    <source>
        <dbReference type="Pfam" id="PF01047"/>
    </source>
</evidence>
<dbReference type="CDD" id="cd00090">
    <property type="entry name" value="HTH_ARSR"/>
    <property type="match status" value="1"/>
</dbReference>
<dbReference type="InterPro" id="IPR036390">
    <property type="entry name" value="WH_DNA-bd_sf"/>
</dbReference>
<keyword evidence="1" id="KW-0805">Transcription regulation</keyword>
<name>A0ABT5VMB4_9BACT</name>
<keyword evidence="2" id="KW-0238">DNA-binding</keyword>
<comment type="caution">
    <text evidence="5">The sequence shown here is derived from an EMBL/GenBank/DDBJ whole genome shotgun (WGS) entry which is preliminary data.</text>
</comment>
<feature type="domain" description="HTH marR-type" evidence="4">
    <location>
        <begin position="40"/>
        <end position="87"/>
    </location>
</feature>
<dbReference type="Pfam" id="PF01047">
    <property type="entry name" value="MarR"/>
    <property type="match status" value="1"/>
</dbReference>